<dbReference type="PANTHER" id="PTHR30576">
    <property type="entry name" value="COLANIC BIOSYNTHESIS UDP-GLUCOSE LIPID CARRIER TRANSFERASE"/>
    <property type="match status" value="1"/>
</dbReference>
<dbReference type="RefSeq" id="WP_066787262.1">
    <property type="nucleotide sequence ID" value="NZ_LWQS01000052.1"/>
</dbReference>
<reference evidence="11 12" key="1">
    <citation type="submission" date="2016-04" db="EMBL/GenBank/DDBJ databases">
        <title>Chloroflexus islandicus sp. nov., a thermophilic filamentous anoxygenic phototrophic bacterium from geyser Strokkur (Iceland).</title>
        <authorList>
            <person name="Gaisin V.A."/>
            <person name="Kalashnikov A.M."/>
            <person name="Sukhacheva M.V."/>
            <person name="Grouzdev D.S."/>
            <person name="Ivanov T.M."/>
            <person name="Kuznetsov B."/>
            <person name="Gorlenko V.M."/>
        </authorList>
    </citation>
    <scope>NUCLEOTIDE SEQUENCE [LARGE SCALE GENOMIC DNA]</scope>
    <source>
        <strain evidence="12">isl-2</strain>
    </source>
</reference>
<accession>A0A178MB40</accession>
<feature type="transmembrane region" description="Helical" evidence="9">
    <location>
        <begin position="26"/>
        <end position="48"/>
    </location>
</feature>
<keyword evidence="7 9" id="KW-1133">Transmembrane helix</keyword>
<keyword evidence="8 9" id="KW-0472">Membrane</keyword>
<feature type="transmembrane region" description="Helical" evidence="9">
    <location>
        <begin position="68"/>
        <end position="90"/>
    </location>
</feature>
<feature type="domain" description="Bacterial sugar transferase" evidence="10">
    <location>
        <begin position="301"/>
        <end position="486"/>
    </location>
</feature>
<evidence type="ECO:0000313" key="11">
    <source>
        <dbReference type="EMBL" id="OAN45756.1"/>
    </source>
</evidence>
<dbReference type="InterPro" id="IPR029063">
    <property type="entry name" value="SAM-dependent_MTases_sf"/>
</dbReference>
<dbReference type="OrthoDB" id="9795351at2"/>
<dbReference type="SUPFAM" id="SSF53335">
    <property type="entry name" value="S-adenosyl-L-methionine-dependent methyltransferases"/>
    <property type="match status" value="1"/>
</dbReference>
<evidence type="ECO:0000256" key="4">
    <source>
        <dbReference type="ARBA" id="ARBA00022475"/>
    </source>
</evidence>
<dbReference type="STRING" id="1707952.A6A03_14100"/>
<gene>
    <name evidence="11" type="ORF">A6A03_14100</name>
</gene>
<dbReference type="NCBIfam" id="TIGR03025">
    <property type="entry name" value="EPS_sugtrans"/>
    <property type="match status" value="1"/>
</dbReference>
<evidence type="ECO:0000256" key="7">
    <source>
        <dbReference type="ARBA" id="ARBA00022989"/>
    </source>
</evidence>
<proteinExistence type="inferred from homology"/>
<evidence type="ECO:0000256" key="9">
    <source>
        <dbReference type="SAM" id="Phobius"/>
    </source>
</evidence>
<feature type="transmembrane region" description="Helical" evidence="9">
    <location>
        <begin position="102"/>
        <end position="123"/>
    </location>
</feature>
<organism evidence="11 12">
    <name type="scientific">Chloroflexus islandicus</name>
    <dbReference type="NCBI Taxonomy" id="1707952"/>
    <lineage>
        <taxon>Bacteria</taxon>
        <taxon>Bacillati</taxon>
        <taxon>Chloroflexota</taxon>
        <taxon>Chloroflexia</taxon>
        <taxon>Chloroflexales</taxon>
        <taxon>Chloroflexineae</taxon>
        <taxon>Chloroflexaceae</taxon>
        <taxon>Chloroflexus</taxon>
    </lineage>
</organism>
<evidence type="ECO:0000256" key="5">
    <source>
        <dbReference type="ARBA" id="ARBA00022679"/>
    </source>
</evidence>
<keyword evidence="5 11" id="KW-0808">Transferase</keyword>
<dbReference type="EMBL" id="LWQS01000052">
    <property type="protein sequence ID" value="OAN45756.1"/>
    <property type="molecule type" value="Genomic_DNA"/>
</dbReference>
<dbReference type="PANTHER" id="PTHR30576:SF4">
    <property type="entry name" value="UNDECAPRENYL-PHOSPHATE GALACTOSE PHOSPHOTRANSFERASE"/>
    <property type="match status" value="1"/>
</dbReference>
<dbReference type="InterPro" id="IPR017475">
    <property type="entry name" value="EPS_sugar_tfrase"/>
</dbReference>
<evidence type="ECO:0000256" key="6">
    <source>
        <dbReference type="ARBA" id="ARBA00022692"/>
    </source>
</evidence>
<feature type="transmembrane region" description="Helical" evidence="9">
    <location>
        <begin position="307"/>
        <end position="327"/>
    </location>
</feature>
<keyword evidence="6 9" id="KW-0812">Transmembrane</keyword>
<dbReference type="Proteomes" id="UP000078287">
    <property type="component" value="Unassembled WGS sequence"/>
</dbReference>
<evidence type="ECO:0000259" key="10">
    <source>
        <dbReference type="Pfam" id="PF02397"/>
    </source>
</evidence>
<evidence type="ECO:0000256" key="2">
    <source>
        <dbReference type="ARBA" id="ARBA00004236"/>
    </source>
</evidence>
<keyword evidence="4" id="KW-1003">Cell membrane</keyword>
<evidence type="ECO:0000256" key="1">
    <source>
        <dbReference type="ARBA" id="ARBA00004141"/>
    </source>
</evidence>
<feature type="transmembrane region" description="Helical" evidence="9">
    <location>
        <begin position="129"/>
        <end position="151"/>
    </location>
</feature>
<keyword evidence="12" id="KW-1185">Reference proteome</keyword>
<dbReference type="Pfam" id="PF13727">
    <property type="entry name" value="CoA_binding_3"/>
    <property type="match status" value="1"/>
</dbReference>
<protein>
    <submittedName>
        <fullName evidence="11">UDP-phosphate galactose phosphotransferase</fullName>
    </submittedName>
</protein>
<comment type="subcellular location">
    <subcellularLocation>
        <location evidence="2">Cell membrane</location>
    </subcellularLocation>
    <subcellularLocation>
        <location evidence="1">Membrane</location>
        <topology evidence="1">Multi-pass membrane protein</topology>
    </subcellularLocation>
</comment>
<evidence type="ECO:0000313" key="12">
    <source>
        <dbReference type="Proteomes" id="UP000078287"/>
    </source>
</evidence>
<dbReference type="AlphaFoldDB" id="A0A178MB40"/>
<comment type="caution">
    <text evidence="11">The sequence shown here is derived from an EMBL/GenBank/DDBJ whole genome shotgun (WGS) entry which is preliminary data.</text>
</comment>
<evidence type="ECO:0000256" key="8">
    <source>
        <dbReference type="ARBA" id="ARBA00023136"/>
    </source>
</evidence>
<dbReference type="GO" id="GO:0005886">
    <property type="term" value="C:plasma membrane"/>
    <property type="evidence" value="ECO:0007669"/>
    <property type="project" value="UniProtKB-SubCell"/>
</dbReference>
<dbReference type="GO" id="GO:0016780">
    <property type="term" value="F:phosphotransferase activity, for other substituted phosphate groups"/>
    <property type="evidence" value="ECO:0007669"/>
    <property type="project" value="TreeGrafter"/>
</dbReference>
<comment type="similarity">
    <text evidence="3">Belongs to the bacterial sugar transferase family.</text>
</comment>
<name>A0A178MB40_9CHLR</name>
<dbReference type="Pfam" id="PF02397">
    <property type="entry name" value="Bac_transf"/>
    <property type="match status" value="1"/>
</dbReference>
<sequence length="492" mass="55461">MSLTSVELTKPTATHFDREAISYRKLALIGTLMAGDAAVITLSFVLAYAVRFFTNLPIFAEGAMQPEFYSLLIAMLVPGWIALFAMHGLYQRTALFNGTHEYNQVFNAASKGMLLVVLLTFFFPDIVVARGWLVMSWILSFSLTIAWRFGFRRIVYWLRRRGYLLERVLLVGATEEGRAIAEQLLAEQRAGAQIVGFIDDRLPVGSEVIAGKARVLGTTADFAQLVKEQHVETIIIADTNLIRERLINLNGAMDLLNQLEVRLAPGLFDLLTIGVQVREQGAVPLLSLNKTRITGLHAIGKTIIDRVGALVGLILLAPLFLVVAIAIKLDSPGPIFHRRRVIGVGYREFDAFKFRTMYVDGDKRLTPEQRETLRTHGKLKDDPRITPIGRFLRRTSIDELPQLFNVLLGQMSLVGPRMITASEMHHFGRWQHNLLTVRPGLTGLWQISGRSNLGYEHRVRLDMHYIRNYSIWLDLLIIYRTIPALLKGEGAY</sequence>
<dbReference type="InterPro" id="IPR003362">
    <property type="entry name" value="Bact_transf"/>
</dbReference>
<evidence type="ECO:0000256" key="3">
    <source>
        <dbReference type="ARBA" id="ARBA00006464"/>
    </source>
</evidence>
<dbReference type="Gene3D" id="3.40.50.720">
    <property type="entry name" value="NAD(P)-binding Rossmann-like Domain"/>
    <property type="match status" value="1"/>
</dbReference>